<evidence type="ECO:0008006" key="4">
    <source>
        <dbReference type="Google" id="ProtNLM"/>
    </source>
</evidence>
<reference evidence="2" key="1">
    <citation type="submission" date="2023-03" db="EMBL/GenBank/DDBJ databases">
        <title>Massive genome expansion in bonnet fungi (Mycena s.s.) driven by repeated elements and novel gene families across ecological guilds.</title>
        <authorList>
            <consortium name="Lawrence Berkeley National Laboratory"/>
            <person name="Harder C.B."/>
            <person name="Miyauchi S."/>
            <person name="Viragh M."/>
            <person name="Kuo A."/>
            <person name="Thoen E."/>
            <person name="Andreopoulos B."/>
            <person name="Lu D."/>
            <person name="Skrede I."/>
            <person name="Drula E."/>
            <person name="Henrissat B."/>
            <person name="Morin E."/>
            <person name="Kohler A."/>
            <person name="Barry K."/>
            <person name="LaButti K."/>
            <person name="Morin E."/>
            <person name="Salamov A."/>
            <person name="Lipzen A."/>
            <person name="Mereny Z."/>
            <person name="Hegedus B."/>
            <person name="Baldrian P."/>
            <person name="Stursova M."/>
            <person name="Weitz H."/>
            <person name="Taylor A."/>
            <person name="Grigoriev I.V."/>
            <person name="Nagy L.G."/>
            <person name="Martin F."/>
            <person name="Kauserud H."/>
        </authorList>
    </citation>
    <scope>NUCLEOTIDE SEQUENCE</scope>
    <source>
        <strain evidence="2">CBHHK002</strain>
    </source>
</reference>
<dbReference type="AlphaFoldDB" id="A0AAD6ZA63"/>
<keyword evidence="1" id="KW-0732">Signal</keyword>
<organism evidence="2 3">
    <name type="scientific">Mycena albidolilacea</name>
    <dbReference type="NCBI Taxonomy" id="1033008"/>
    <lineage>
        <taxon>Eukaryota</taxon>
        <taxon>Fungi</taxon>
        <taxon>Dikarya</taxon>
        <taxon>Basidiomycota</taxon>
        <taxon>Agaricomycotina</taxon>
        <taxon>Agaricomycetes</taxon>
        <taxon>Agaricomycetidae</taxon>
        <taxon>Agaricales</taxon>
        <taxon>Marasmiineae</taxon>
        <taxon>Mycenaceae</taxon>
        <taxon>Mycena</taxon>
    </lineage>
</organism>
<accession>A0AAD6ZA63</accession>
<proteinExistence type="predicted"/>
<name>A0AAD6ZA63_9AGAR</name>
<evidence type="ECO:0000313" key="2">
    <source>
        <dbReference type="EMBL" id="KAJ7312871.1"/>
    </source>
</evidence>
<dbReference type="EMBL" id="JARIHO010000069">
    <property type="protein sequence ID" value="KAJ7312871.1"/>
    <property type="molecule type" value="Genomic_DNA"/>
</dbReference>
<comment type="caution">
    <text evidence="2">The sequence shown here is derived from an EMBL/GenBank/DDBJ whole genome shotgun (WGS) entry which is preliminary data.</text>
</comment>
<protein>
    <recommendedName>
        <fullName evidence="4">Secreted protein</fullName>
    </recommendedName>
</protein>
<sequence>MGTRMGGLNASLVFLHCRIFCFTEAQRTGVGRVFTAQGGGCTARLAAMRVRSRGRTSSREKHWVRRRRHHRIVTSRSDTLRLGFLLHSFGPSRALRINCISIALQETFFPVDERSIIRGRDAWTWTGKRAPQVLTGSISLAVCALLRLMKRPISGATFDGVARPGCIDCYFCRWLPSCEEADFLCCAPAQLSKRRASLGTDFHSVRGFFHLHFVDACMHLRLLEIFTGEALDVFSRPQEAFLPFRYRCQCTVCVSEPTYTHAESRPSFSLSARPLRACRQSPAGVVRRGTNSLK</sequence>
<dbReference type="Proteomes" id="UP001218218">
    <property type="component" value="Unassembled WGS sequence"/>
</dbReference>
<feature type="chain" id="PRO_5042176735" description="Secreted protein" evidence="1">
    <location>
        <begin position="26"/>
        <end position="294"/>
    </location>
</feature>
<keyword evidence="3" id="KW-1185">Reference proteome</keyword>
<evidence type="ECO:0000256" key="1">
    <source>
        <dbReference type="SAM" id="SignalP"/>
    </source>
</evidence>
<feature type="signal peptide" evidence="1">
    <location>
        <begin position="1"/>
        <end position="25"/>
    </location>
</feature>
<evidence type="ECO:0000313" key="3">
    <source>
        <dbReference type="Proteomes" id="UP001218218"/>
    </source>
</evidence>
<gene>
    <name evidence="2" type="ORF">DFH08DRAFT_434113</name>
</gene>